<name>A0AAP3Q6J4_STRSL</name>
<dbReference type="AlphaFoldDB" id="A0AAP3Q6J4"/>
<dbReference type="SUPFAM" id="SSF53474">
    <property type="entry name" value="alpha/beta-Hydrolases"/>
    <property type="match status" value="1"/>
</dbReference>
<dbReference type="RefSeq" id="WP_045768825.1">
    <property type="nucleotide sequence ID" value="NZ_CP040804.1"/>
</dbReference>
<reference evidence="1 4" key="2">
    <citation type="submission" date="2019-06" db="EMBL/GenBank/DDBJ databases">
        <title>Complete genome sequence of Streptococcus salivarius LAB813.</title>
        <authorList>
            <person name="Levesque C.M."/>
            <person name="Gong S.-G."/>
            <person name="Dufour D."/>
            <person name="Barbour A."/>
        </authorList>
    </citation>
    <scope>NUCLEOTIDE SEQUENCE [LARGE SCALE GENOMIC DNA]</scope>
    <source>
        <strain evidence="1 4">LAB813</strain>
    </source>
</reference>
<dbReference type="Proteomes" id="UP000322622">
    <property type="component" value="Chromosome"/>
</dbReference>
<organism evidence="2 3">
    <name type="scientific">Streptococcus salivarius</name>
    <dbReference type="NCBI Taxonomy" id="1304"/>
    <lineage>
        <taxon>Bacteria</taxon>
        <taxon>Bacillati</taxon>
        <taxon>Bacillota</taxon>
        <taxon>Bacilli</taxon>
        <taxon>Lactobacillales</taxon>
        <taxon>Streptococcaceae</taxon>
        <taxon>Streptococcus</taxon>
    </lineage>
</organism>
<sequence>MSKISILQVGRDNWSNTYELPDNVRFFYLRAGLSSDILQCLKQAKLRNFNAVLVDSQESLLMLMDLRKSLVPYTIFYDADLLIEDHRVGRFLKEICAIPADFSDKQDLLDTLSKALFAGQYGDKLFPYQIQVHPRFEGKVIYNGFESISLDGNYGDSFKPILNWSFNIRVAEDFPVELWLEFEKAQTCQCQLVLRIIPEGSVSEIVRTIVVSEEEMRKGAIVLDQGRTYILSATLEAKGNGALRVGNFHQRWTRFQFGKFVLGGGILHDSKRQEINYFFYPGDFKPPLSVYFSGFRPAEGFEGFGMMRAMETPFLLFSDPRLEGGAFYMGTEELENSIKDTIQHYLDYLGFDSDQLILSGMSMGTFPSMYYGADFEPHAIIMSKPLANVGTIGNRARLLAPEVFPTGIDVLHLQTGRLDNEGVEALNQKFWDKFEKADFSNTTFGVSYMKDEDMDPTAFEDITKVLYSSGARILSKGTSGRHNDDHSTATAWFLNFYRMILENDFGRKG</sequence>
<dbReference type="NCBIfam" id="TIGR03712">
    <property type="entry name" value="acc_sec_asp2"/>
    <property type="match status" value="1"/>
</dbReference>
<dbReference type="EMBL" id="RJNF01000013">
    <property type="protein sequence ID" value="RSI57478.1"/>
    <property type="molecule type" value="Genomic_DNA"/>
</dbReference>
<dbReference type="InterPro" id="IPR029058">
    <property type="entry name" value="AB_hydrolase_fold"/>
</dbReference>
<dbReference type="InterPro" id="IPR022267">
    <property type="entry name" value="Asp2"/>
</dbReference>
<dbReference type="EMBL" id="CP040804">
    <property type="protein sequence ID" value="QEM33035.1"/>
    <property type="molecule type" value="Genomic_DNA"/>
</dbReference>
<protein>
    <submittedName>
        <fullName evidence="2">Accessory Sec system protein Asp2</fullName>
    </submittedName>
</protein>
<proteinExistence type="predicted"/>
<dbReference type="Proteomes" id="UP000273998">
    <property type="component" value="Unassembled WGS sequence"/>
</dbReference>
<dbReference type="Pfam" id="PF16929">
    <property type="entry name" value="Asp2"/>
    <property type="match status" value="1"/>
</dbReference>
<gene>
    <name evidence="2" type="primary">asp2</name>
    <name evidence="2" type="ORF">D8867_05970</name>
    <name evidence="1" type="ORF">FHI56_09130</name>
</gene>
<reference evidence="2 3" key="1">
    <citation type="submission" date="2018-11" db="EMBL/GenBank/DDBJ databases">
        <title>Species Designations Belie Phenotypic and Genotypic Heterogeneity in Oral Streptococci.</title>
        <authorList>
            <person name="Velsko I."/>
        </authorList>
    </citation>
    <scope>NUCLEOTIDE SEQUENCE [LARGE SCALE GENOMIC DNA]</scope>
    <source>
        <strain evidence="2 3">BCC42</strain>
    </source>
</reference>
<dbReference type="GO" id="GO:0015031">
    <property type="term" value="P:protein transport"/>
    <property type="evidence" value="ECO:0007669"/>
    <property type="project" value="InterPro"/>
</dbReference>
<evidence type="ECO:0000313" key="1">
    <source>
        <dbReference type="EMBL" id="QEM33035.1"/>
    </source>
</evidence>
<evidence type="ECO:0000313" key="2">
    <source>
        <dbReference type="EMBL" id="RSI57478.1"/>
    </source>
</evidence>
<accession>A0AAP3Q6J4</accession>
<evidence type="ECO:0000313" key="3">
    <source>
        <dbReference type="Proteomes" id="UP000273998"/>
    </source>
</evidence>
<evidence type="ECO:0000313" key="4">
    <source>
        <dbReference type="Proteomes" id="UP000322622"/>
    </source>
</evidence>